<dbReference type="Proteomes" id="UP000784294">
    <property type="component" value="Unassembled WGS sequence"/>
</dbReference>
<name>A0A3S5FEF3_9PLAT</name>
<evidence type="ECO:0000313" key="3">
    <source>
        <dbReference type="Proteomes" id="UP000784294"/>
    </source>
</evidence>
<sequence length="262" mass="27741">MASSTATIATATSIANCRIGAESACETTESRVTGSSMSPALTCPPSPPAVQRPRGPGLHKDAAGSGLWSGEGGIPVAWQRRQQQPAVQSAGKASHHPVAGPMAEMLDEEDKENCPPRTTAFLGHQTPTTGEMAPVREGDKAHFGLGDGKRTAESETEAATPGLLPVGAQDVGHTVQQLPGHGQPFGYGFYFANIGGFRYQVRRPVESWKYSELILPLVRMLTVLVPSPKRMSTVMSILLSTPTLQKRSSIAEIKVPFSLGSK</sequence>
<accession>A0A3S5FEF3</accession>
<feature type="compositionally biased region" description="Polar residues" evidence="1">
    <location>
        <begin position="28"/>
        <end position="39"/>
    </location>
</feature>
<dbReference type="EMBL" id="CAAALY010071072">
    <property type="protein sequence ID" value="VEL24996.1"/>
    <property type="molecule type" value="Genomic_DNA"/>
</dbReference>
<feature type="region of interest" description="Disordered" evidence="1">
    <location>
        <begin position="28"/>
        <end position="62"/>
    </location>
</feature>
<dbReference type="OrthoDB" id="6272227at2759"/>
<organism evidence="2 3">
    <name type="scientific">Protopolystoma xenopodis</name>
    <dbReference type="NCBI Taxonomy" id="117903"/>
    <lineage>
        <taxon>Eukaryota</taxon>
        <taxon>Metazoa</taxon>
        <taxon>Spiralia</taxon>
        <taxon>Lophotrochozoa</taxon>
        <taxon>Platyhelminthes</taxon>
        <taxon>Monogenea</taxon>
        <taxon>Polyopisthocotylea</taxon>
        <taxon>Polystomatidea</taxon>
        <taxon>Polystomatidae</taxon>
        <taxon>Protopolystoma</taxon>
    </lineage>
</organism>
<dbReference type="AlphaFoldDB" id="A0A3S5FEF3"/>
<comment type="caution">
    <text evidence="2">The sequence shown here is derived from an EMBL/GenBank/DDBJ whole genome shotgun (WGS) entry which is preliminary data.</text>
</comment>
<evidence type="ECO:0000313" key="2">
    <source>
        <dbReference type="EMBL" id="VEL24996.1"/>
    </source>
</evidence>
<keyword evidence="3" id="KW-1185">Reference proteome</keyword>
<evidence type="ECO:0000256" key="1">
    <source>
        <dbReference type="SAM" id="MobiDB-lite"/>
    </source>
</evidence>
<proteinExistence type="predicted"/>
<gene>
    <name evidence="2" type="ORF">PXEA_LOCUS18436</name>
</gene>
<reference evidence="2" key="1">
    <citation type="submission" date="2018-11" db="EMBL/GenBank/DDBJ databases">
        <authorList>
            <consortium name="Pathogen Informatics"/>
        </authorList>
    </citation>
    <scope>NUCLEOTIDE SEQUENCE</scope>
</reference>
<protein>
    <submittedName>
        <fullName evidence="2">Uncharacterized protein</fullName>
    </submittedName>
</protein>